<evidence type="ECO:0000313" key="3">
    <source>
        <dbReference type="Proteomes" id="UP001501321"/>
    </source>
</evidence>
<organism evidence="2 3">
    <name type="scientific">Pseudaeromonas paramecii</name>
    <dbReference type="NCBI Taxonomy" id="2138166"/>
    <lineage>
        <taxon>Bacteria</taxon>
        <taxon>Pseudomonadati</taxon>
        <taxon>Pseudomonadota</taxon>
        <taxon>Gammaproteobacteria</taxon>
        <taxon>Aeromonadales</taxon>
        <taxon>Aeromonadaceae</taxon>
        <taxon>Pseudaeromonas</taxon>
    </lineage>
</organism>
<dbReference type="Pfam" id="PF13483">
    <property type="entry name" value="Lactamase_B_3"/>
    <property type="match status" value="1"/>
</dbReference>
<keyword evidence="3" id="KW-1185">Reference proteome</keyword>
<dbReference type="EMBL" id="BAABFC010000028">
    <property type="protein sequence ID" value="GAA4503768.1"/>
    <property type="molecule type" value="Genomic_DNA"/>
</dbReference>
<protein>
    <submittedName>
        <fullName evidence="2">MBL fold metallo-hydrolase</fullName>
    </submittedName>
</protein>
<dbReference type="Proteomes" id="UP001501321">
    <property type="component" value="Unassembled WGS sequence"/>
</dbReference>
<dbReference type="InterPro" id="IPR036866">
    <property type="entry name" value="RibonucZ/Hydroxyglut_hydro"/>
</dbReference>
<dbReference type="Gene3D" id="3.60.15.10">
    <property type="entry name" value="Ribonuclease Z/Hydroxyacylglutathione hydrolase-like"/>
    <property type="match status" value="1"/>
</dbReference>
<proteinExistence type="predicted"/>
<accession>A0ABP8QL91</accession>
<dbReference type="PANTHER" id="PTHR43546">
    <property type="entry name" value="UPF0173 METAL-DEPENDENT HYDROLASE MJ1163-RELATED"/>
    <property type="match status" value="1"/>
</dbReference>
<dbReference type="RefSeq" id="WP_345014680.1">
    <property type="nucleotide sequence ID" value="NZ_BAABFC010000028.1"/>
</dbReference>
<sequence length="267" mass="28337">MQLTLIRNATLLLEYGGQRLLIDPMLAPQGRYPGFAGTPNAHLANPLVDLPVPLESLLTVDAVLVTHHHPDHWDEEAKARLPKQTPVLAQHEQDRQAILAAGFNQVALLDGARLGEVQIRTTGGQHGSDLALAQQGERLGQVCGLLLTHPDEPSLYLAGDTVWHPAVAQALDLAPEVVVLNCGEATFNGLGPIIMGAEDVVRVCRAAPEAQVVAVHLEALNHCVLSRAELAAQLAAQGLTDRVMIPADGEGFCISRTSLGLGVVPLV</sequence>
<dbReference type="PANTHER" id="PTHR43546:SF9">
    <property type="entry name" value="L-ASCORBATE-6-PHOSPHATE LACTONASE ULAG-RELATED"/>
    <property type="match status" value="1"/>
</dbReference>
<reference evidence="3" key="1">
    <citation type="journal article" date="2019" name="Int. J. Syst. Evol. Microbiol.">
        <title>The Global Catalogue of Microorganisms (GCM) 10K type strain sequencing project: providing services to taxonomists for standard genome sequencing and annotation.</title>
        <authorList>
            <consortium name="The Broad Institute Genomics Platform"/>
            <consortium name="The Broad Institute Genome Sequencing Center for Infectious Disease"/>
            <person name="Wu L."/>
            <person name="Ma J."/>
        </authorList>
    </citation>
    <scope>NUCLEOTIDE SEQUENCE [LARGE SCALE GENOMIC DNA]</scope>
    <source>
        <strain evidence="3">JCM 32226</strain>
    </source>
</reference>
<dbReference type="SUPFAM" id="SSF56281">
    <property type="entry name" value="Metallo-hydrolase/oxidoreductase"/>
    <property type="match status" value="1"/>
</dbReference>
<dbReference type="InterPro" id="IPR050114">
    <property type="entry name" value="UPF0173_UPF0282_UlaG_hydrolase"/>
</dbReference>
<evidence type="ECO:0000313" key="2">
    <source>
        <dbReference type="EMBL" id="GAA4503768.1"/>
    </source>
</evidence>
<evidence type="ECO:0000256" key="1">
    <source>
        <dbReference type="ARBA" id="ARBA00022801"/>
    </source>
</evidence>
<gene>
    <name evidence="2" type="ORF">GCM10023095_30530</name>
</gene>
<comment type="caution">
    <text evidence="2">The sequence shown here is derived from an EMBL/GenBank/DDBJ whole genome shotgun (WGS) entry which is preliminary data.</text>
</comment>
<name>A0ABP8QL91_9GAMM</name>
<keyword evidence="1" id="KW-0378">Hydrolase</keyword>